<evidence type="ECO:0008006" key="4">
    <source>
        <dbReference type="Google" id="ProtNLM"/>
    </source>
</evidence>
<keyword evidence="3" id="KW-1185">Reference proteome</keyword>
<proteinExistence type="predicted"/>
<feature type="signal peptide" evidence="1">
    <location>
        <begin position="1"/>
        <end position="35"/>
    </location>
</feature>
<name>A0A8J3VKW9_9ACTN</name>
<feature type="chain" id="PRO_5038407547" description="Secreted protein" evidence="1">
    <location>
        <begin position="36"/>
        <end position="177"/>
    </location>
</feature>
<comment type="caution">
    <text evidence="2">The sequence shown here is derived from an EMBL/GenBank/DDBJ whole genome shotgun (WGS) entry which is preliminary data.</text>
</comment>
<dbReference type="AlphaFoldDB" id="A0A8J3VKW9"/>
<reference evidence="2" key="1">
    <citation type="submission" date="2021-01" db="EMBL/GenBank/DDBJ databases">
        <title>Whole genome shotgun sequence of Rhizocola hellebori NBRC 109834.</title>
        <authorList>
            <person name="Komaki H."/>
            <person name="Tamura T."/>
        </authorList>
    </citation>
    <scope>NUCLEOTIDE SEQUENCE</scope>
    <source>
        <strain evidence="2">NBRC 109834</strain>
    </source>
</reference>
<dbReference type="EMBL" id="BONY01000068">
    <property type="protein sequence ID" value="GIH09461.1"/>
    <property type="molecule type" value="Genomic_DNA"/>
</dbReference>
<protein>
    <recommendedName>
        <fullName evidence="4">Secreted protein</fullName>
    </recommendedName>
</protein>
<evidence type="ECO:0000313" key="2">
    <source>
        <dbReference type="EMBL" id="GIH09461.1"/>
    </source>
</evidence>
<evidence type="ECO:0000256" key="1">
    <source>
        <dbReference type="SAM" id="SignalP"/>
    </source>
</evidence>
<sequence length="177" mass="19449">MEPKRRECTIMKRRMSAILALAGVIALMASAPAQASVAADSAAYSAPAGAADLQKRVDEVLATYPGGTQVSATEIKYNGYNVTVDPYYSEKSRSTINAISCPEWKFCIIVRGTRFDFWQCGTYPLYNWWDLAPYNNNQSTNTTAVAYGQNGTTVVFTHTAKGSGSVNVSPWWYFKPC</sequence>
<organism evidence="2 3">
    <name type="scientific">Rhizocola hellebori</name>
    <dbReference type="NCBI Taxonomy" id="1392758"/>
    <lineage>
        <taxon>Bacteria</taxon>
        <taxon>Bacillati</taxon>
        <taxon>Actinomycetota</taxon>
        <taxon>Actinomycetes</taxon>
        <taxon>Micromonosporales</taxon>
        <taxon>Micromonosporaceae</taxon>
        <taxon>Rhizocola</taxon>
    </lineage>
</organism>
<evidence type="ECO:0000313" key="3">
    <source>
        <dbReference type="Proteomes" id="UP000612899"/>
    </source>
</evidence>
<accession>A0A8J3VKW9</accession>
<dbReference type="Proteomes" id="UP000612899">
    <property type="component" value="Unassembled WGS sequence"/>
</dbReference>
<keyword evidence="1" id="KW-0732">Signal</keyword>
<gene>
    <name evidence="2" type="ORF">Rhe02_75280</name>
</gene>